<evidence type="ECO:0000256" key="1">
    <source>
        <dbReference type="SAM" id="MobiDB-lite"/>
    </source>
</evidence>
<gene>
    <name evidence="2" type="ORF">HEB94_000369</name>
</gene>
<evidence type="ECO:0000313" key="3">
    <source>
        <dbReference type="Proteomes" id="UP000638648"/>
    </source>
</evidence>
<sequence length="79" mass="8779">MSDTPLYDQLINERLGRGPSEFDGHDTWDESEEAKAAYARGVAQARAQAQVEARAQAREHPGRQMPAEGVSRLAGRRTR</sequence>
<comment type="caution">
    <text evidence="2">The sequence shown here is derived from an EMBL/GenBank/DDBJ whole genome shotgun (WGS) entry which is preliminary data.</text>
</comment>
<feature type="region of interest" description="Disordered" evidence="1">
    <location>
        <begin position="49"/>
        <end position="79"/>
    </location>
</feature>
<protein>
    <submittedName>
        <fullName evidence="2">Uncharacterized protein</fullName>
    </submittedName>
</protein>
<organism evidence="2 3">
    <name type="scientific">Actinopolymorpha pittospori</name>
    <dbReference type="NCBI Taxonomy" id="648752"/>
    <lineage>
        <taxon>Bacteria</taxon>
        <taxon>Bacillati</taxon>
        <taxon>Actinomycetota</taxon>
        <taxon>Actinomycetes</taxon>
        <taxon>Propionibacteriales</taxon>
        <taxon>Actinopolymorphaceae</taxon>
        <taxon>Actinopolymorpha</taxon>
    </lineage>
</organism>
<name>A0A927MNJ8_9ACTN</name>
<dbReference type="Proteomes" id="UP000638648">
    <property type="component" value="Unassembled WGS sequence"/>
</dbReference>
<keyword evidence="3" id="KW-1185">Reference proteome</keyword>
<evidence type="ECO:0000313" key="2">
    <source>
        <dbReference type="EMBL" id="MBE1603521.1"/>
    </source>
</evidence>
<dbReference type="EMBL" id="JADBEM010000001">
    <property type="protein sequence ID" value="MBE1603521.1"/>
    <property type="molecule type" value="Genomic_DNA"/>
</dbReference>
<proteinExistence type="predicted"/>
<dbReference type="AlphaFoldDB" id="A0A927MNJ8"/>
<reference evidence="2" key="1">
    <citation type="submission" date="2020-10" db="EMBL/GenBank/DDBJ databases">
        <title>Sequencing the genomes of 1000 actinobacteria strains.</title>
        <authorList>
            <person name="Klenk H.-P."/>
        </authorList>
    </citation>
    <scope>NUCLEOTIDE SEQUENCE</scope>
    <source>
        <strain evidence="2">DSM 45354</strain>
    </source>
</reference>
<dbReference type="RefSeq" id="WP_192748317.1">
    <property type="nucleotide sequence ID" value="NZ_BAABJL010000065.1"/>
</dbReference>
<accession>A0A927MNJ8</accession>